<dbReference type="InterPro" id="IPR050204">
    <property type="entry name" value="AraC_XylS_family_regulators"/>
</dbReference>
<dbReference type="PANTHER" id="PTHR46796">
    <property type="entry name" value="HTH-TYPE TRANSCRIPTIONAL ACTIVATOR RHAS-RELATED"/>
    <property type="match status" value="1"/>
</dbReference>
<keyword evidence="2" id="KW-0238">DNA-binding</keyword>
<evidence type="ECO:0000256" key="2">
    <source>
        <dbReference type="ARBA" id="ARBA00023125"/>
    </source>
</evidence>
<evidence type="ECO:0000313" key="6">
    <source>
        <dbReference type="Proteomes" id="UP001156691"/>
    </source>
</evidence>
<feature type="domain" description="HTH araC/xylS-type" evidence="4">
    <location>
        <begin position="97"/>
        <end position="204"/>
    </location>
</feature>
<accession>A0ABQ5W2F8</accession>
<dbReference type="PROSITE" id="PS01124">
    <property type="entry name" value="HTH_ARAC_FAMILY_2"/>
    <property type="match status" value="1"/>
</dbReference>
<evidence type="ECO:0000313" key="5">
    <source>
        <dbReference type="EMBL" id="GLQ53918.1"/>
    </source>
</evidence>
<evidence type="ECO:0000259" key="4">
    <source>
        <dbReference type="PROSITE" id="PS01124"/>
    </source>
</evidence>
<keyword evidence="3" id="KW-0804">Transcription</keyword>
<dbReference type="Proteomes" id="UP001156691">
    <property type="component" value="Unassembled WGS sequence"/>
</dbReference>
<dbReference type="SMART" id="SM00342">
    <property type="entry name" value="HTH_ARAC"/>
    <property type="match status" value="1"/>
</dbReference>
<comment type="caution">
    <text evidence="5">The sequence shown here is derived from an EMBL/GenBank/DDBJ whole genome shotgun (WGS) entry which is preliminary data.</text>
</comment>
<dbReference type="InterPro" id="IPR009057">
    <property type="entry name" value="Homeodomain-like_sf"/>
</dbReference>
<gene>
    <name evidence="5" type="ORF">GCM10010862_11770</name>
</gene>
<dbReference type="Pfam" id="PF12833">
    <property type="entry name" value="HTH_18"/>
    <property type="match status" value="1"/>
</dbReference>
<dbReference type="RefSeq" id="WP_284339371.1">
    <property type="nucleotide sequence ID" value="NZ_BSNS01000007.1"/>
</dbReference>
<reference evidence="6" key="1">
    <citation type="journal article" date="2019" name="Int. J. Syst. Evol. Microbiol.">
        <title>The Global Catalogue of Microorganisms (GCM) 10K type strain sequencing project: providing services to taxonomists for standard genome sequencing and annotation.</title>
        <authorList>
            <consortium name="The Broad Institute Genomics Platform"/>
            <consortium name="The Broad Institute Genome Sequencing Center for Infectious Disease"/>
            <person name="Wu L."/>
            <person name="Ma J."/>
        </authorList>
    </citation>
    <scope>NUCLEOTIDE SEQUENCE [LARGE SCALE GENOMIC DNA]</scope>
    <source>
        <strain evidence="6">NBRC 112416</strain>
    </source>
</reference>
<evidence type="ECO:0000256" key="3">
    <source>
        <dbReference type="ARBA" id="ARBA00023163"/>
    </source>
</evidence>
<dbReference type="InterPro" id="IPR018060">
    <property type="entry name" value="HTH_AraC"/>
</dbReference>
<name>A0ABQ5W2F8_9HYPH</name>
<dbReference type="Gene3D" id="1.10.10.60">
    <property type="entry name" value="Homeodomain-like"/>
    <property type="match status" value="1"/>
</dbReference>
<evidence type="ECO:0000256" key="1">
    <source>
        <dbReference type="ARBA" id="ARBA00023015"/>
    </source>
</evidence>
<organism evidence="5 6">
    <name type="scientific">Devosia nitrariae</name>
    <dbReference type="NCBI Taxonomy" id="2071872"/>
    <lineage>
        <taxon>Bacteria</taxon>
        <taxon>Pseudomonadati</taxon>
        <taxon>Pseudomonadota</taxon>
        <taxon>Alphaproteobacteria</taxon>
        <taxon>Hyphomicrobiales</taxon>
        <taxon>Devosiaceae</taxon>
        <taxon>Devosia</taxon>
    </lineage>
</organism>
<dbReference type="SUPFAM" id="SSF46689">
    <property type="entry name" value="Homeodomain-like"/>
    <property type="match status" value="1"/>
</dbReference>
<proteinExistence type="predicted"/>
<sequence>MSVCDPILQQWRYCRTASADATVLPDGCRDLIIRVTPDGRSSLELCALDDRTRKVHLTAGECLIGLRLRPGASVPASVLRQLRMEFATGDDHERMQMRLLDAIHTHVRLNEEPIAAILETTSVRAAARQLGVSPRTLHRYLVSATGRAPSFWFDLARARRALAGLATQADLASIAFLSGYADQAHMTRSFRHRFGHTPGRFRKNEALMRLAAHPGLSG</sequence>
<protein>
    <recommendedName>
        <fullName evidence="4">HTH araC/xylS-type domain-containing protein</fullName>
    </recommendedName>
</protein>
<keyword evidence="1" id="KW-0805">Transcription regulation</keyword>
<keyword evidence="6" id="KW-1185">Reference proteome</keyword>
<dbReference type="EMBL" id="BSNS01000007">
    <property type="protein sequence ID" value="GLQ53918.1"/>
    <property type="molecule type" value="Genomic_DNA"/>
</dbReference>